<dbReference type="AlphaFoldDB" id="A0A317MWF7"/>
<comment type="caution">
    <text evidence="1">The sequence shown here is derived from an EMBL/GenBank/DDBJ whole genome shotgun (WGS) entry which is preliminary data.</text>
</comment>
<proteinExistence type="predicted"/>
<name>A0A317MWF7_9GAMM</name>
<keyword evidence="2" id="KW-1185">Reference proteome</keyword>
<accession>A0A317MWF7</accession>
<organism evidence="1 2">
    <name type="scientific">Plasticicumulans acidivorans</name>
    <dbReference type="NCBI Taxonomy" id="886464"/>
    <lineage>
        <taxon>Bacteria</taxon>
        <taxon>Pseudomonadati</taxon>
        <taxon>Pseudomonadota</taxon>
        <taxon>Gammaproteobacteria</taxon>
        <taxon>Candidatus Competibacteraceae</taxon>
        <taxon>Plasticicumulans</taxon>
    </lineage>
</organism>
<evidence type="ECO:0008006" key="3">
    <source>
        <dbReference type="Google" id="ProtNLM"/>
    </source>
</evidence>
<protein>
    <recommendedName>
        <fullName evidence="3">Heavy-metal-associated domain-containing protein</fullName>
    </recommendedName>
</protein>
<dbReference type="RefSeq" id="WP_110017701.1">
    <property type="nucleotide sequence ID" value="NZ_QGTJ01000003.1"/>
</dbReference>
<gene>
    <name evidence="1" type="ORF">C7443_103114</name>
</gene>
<dbReference type="Proteomes" id="UP000246569">
    <property type="component" value="Unassembled WGS sequence"/>
</dbReference>
<dbReference type="OrthoDB" id="9131875at2"/>
<sequence length="122" mass="13230">MDDQRTPQTPHAPPSIRLADTALHSALLQLRGHLSIVHHIHGRVRLRLAASALGQSQALATVRALGTQLAMPAAIRQISVNAAARSVLIEYDPQRLPDSFWPQLLQAPADQALALLQQHLAP</sequence>
<evidence type="ECO:0000313" key="1">
    <source>
        <dbReference type="EMBL" id="PWV63189.1"/>
    </source>
</evidence>
<reference evidence="1 2" key="1">
    <citation type="submission" date="2018-05" db="EMBL/GenBank/DDBJ databases">
        <title>Genomic Encyclopedia of Type Strains, Phase IV (KMG-IV): sequencing the most valuable type-strain genomes for metagenomic binning, comparative biology and taxonomic classification.</title>
        <authorList>
            <person name="Goeker M."/>
        </authorList>
    </citation>
    <scope>NUCLEOTIDE SEQUENCE [LARGE SCALE GENOMIC DNA]</scope>
    <source>
        <strain evidence="1 2">DSM 23606</strain>
    </source>
</reference>
<dbReference type="EMBL" id="QGTJ01000003">
    <property type="protein sequence ID" value="PWV63189.1"/>
    <property type="molecule type" value="Genomic_DNA"/>
</dbReference>
<evidence type="ECO:0000313" key="2">
    <source>
        <dbReference type="Proteomes" id="UP000246569"/>
    </source>
</evidence>